<dbReference type="Proteomes" id="UP001199044">
    <property type="component" value="Unassembled WGS sequence"/>
</dbReference>
<evidence type="ECO:0000259" key="1">
    <source>
        <dbReference type="Pfam" id="PF01551"/>
    </source>
</evidence>
<gene>
    <name evidence="2" type="ORF">LDJ79_07000</name>
</gene>
<dbReference type="PANTHER" id="PTHR21666:SF290">
    <property type="entry name" value="PEPTIDASE M23 DOMAIN PROTEIN"/>
    <property type="match status" value="1"/>
</dbReference>
<reference evidence="3" key="1">
    <citation type="submission" date="2023-07" db="EMBL/GenBank/DDBJ databases">
        <title>Molecular identification of indigenous halophilic bacteria isolated from red sea cost, biodegradation of synthetic dyes and assessment of degraded metabolite toxicity.</title>
        <authorList>
            <person name="Chaieb K."/>
            <person name="Altayb H.N."/>
        </authorList>
    </citation>
    <scope>NUCLEOTIDE SEQUENCE [LARGE SCALE GENOMIC DNA]</scope>
    <source>
        <strain evidence="3">K20</strain>
    </source>
</reference>
<dbReference type="SUPFAM" id="SSF51261">
    <property type="entry name" value="Duplicated hybrid motif"/>
    <property type="match status" value="1"/>
</dbReference>
<comment type="caution">
    <text evidence="2">The sequence shown here is derived from an EMBL/GenBank/DDBJ whole genome shotgun (WGS) entry which is preliminary data.</text>
</comment>
<sequence>MKHSLEEILKRHTFHPVIPEQLQHGTPLNIDLTPSSELWQRINAEHSYAAEIKRLAAEIDATVEVGRYNEERMIYQDTDNFSGREQCTLHIGIDMGIPAGNPVFAPLDGEVLGFADHAAEGDYGPTVILRHELEGHVFHTLYGHLSRTSLTTLQVGQKIAQGEQFATIGESSENGGWPTHVHFQIVRDMQGQTDDYTGVVDPAKADFYLTNCPDPNLILNLAI</sequence>
<name>A0ABS7YKE6_9VIBR</name>
<organism evidence="2 3">
    <name type="scientific">Vibrio tritonius</name>
    <dbReference type="NCBI Taxonomy" id="1435069"/>
    <lineage>
        <taxon>Bacteria</taxon>
        <taxon>Pseudomonadati</taxon>
        <taxon>Pseudomonadota</taxon>
        <taxon>Gammaproteobacteria</taxon>
        <taxon>Vibrionales</taxon>
        <taxon>Vibrionaceae</taxon>
        <taxon>Vibrio</taxon>
    </lineage>
</organism>
<dbReference type="PANTHER" id="PTHR21666">
    <property type="entry name" value="PEPTIDASE-RELATED"/>
    <property type="match status" value="1"/>
</dbReference>
<dbReference type="Pfam" id="PF01551">
    <property type="entry name" value="Peptidase_M23"/>
    <property type="match status" value="1"/>
</dbReference>
<dbReference type="EMBL" id="JAIWIU010000041">
    <property type="protein sequence ID" value="MCA2015853.1"/>
    <property type="molecule type" value="Genomic_DNA"/>
</dbReference>
<dbReference type="Gene3D" id="2.70.70.10">
    <property type="entry name" value="Glucose Permease (Domain IIA)"/>
    <property type="match status" value="1"/>
</dbReference>
<dbReference type="RefSeq" id="WP_225250069.1">
    <property type="nucleotide sequence ID" value="NZ_JAIWIU010000041.1"/>
</dbReference>
<accession>A0ABS7YKE6</accession>
<feature type="domain" description="M23ase beta-sheet core" evidence="1">
    <location>
        <begin position="89"/>
        <end position="188"/>
    </location>
</feature>
<protein>
    <submittedName>
        <fullName evidence="2">Peptidoglycan DD-metalloendopeptidase family protein</fullName>
    </submittedName>
</protein>
<evidence type="ECO:0000313" key="3">
    <source>
        <dbReference type="Proteomes" id="UP001199044"/>
    </source>
</evidence>
<evidence type="ECO:0000313" key="2">
    <source>
        <dbReference type="EMBL" id="MCA2015853.1"/>
    </source>
</evidence>
<dbReference type="InterPro" id="IPR016047">
    <property type="entry name" value="M23ase_b-sheet_dom"/>
</dbReference>
<dbReference type="InterPro" id="IPR011055">
    <property type="entry name" value="Dup_hybrid_motif"/>
</dbReference>
<dbReference type="InterPro" id="IPR050570">
    <property type="entry name" value="Cell_wall_metabolism_enzyme"/>
</dbReference>
<keyword evidence="3" id="KW-1185">Reference proteome</keyword>
<dbReference type="CDD" id="cd12797">
    <property type="entry name" value="M23_peptidase"/>
    <property type="match status" value="1"/>
</dbReference>
<proteinExistence type="predicted"/>